<feature type="signal peptide" evidence="4">
    <location>
        <begin position="1"/>
        <end position="26"/>
    </location>
</feature>
<dbReference type="Gene3D" id="2.40.260.10">
    <property type="entry name" value="Sortase"/>
    <property type="match status" value="1"/>
</dbReference>
<dbReference type="CDD" id="cd05826">
    <property type="entry name" value="Sortase_B"/>
    <property type="match status" value="1"/>
</dbReference>
<evidence type="ECO:0000256" key="4">
    <source>
        <dbReference type="SAM" id="SignalP"/>
    </source>
</evidence>
<feature type="chain" id="PRO_5026839422" evidence="4">
    <location>
        <begin position="27"/>
        <end position="280"/>
    </location>
</feature>
<reference evidence="5" key="1">
    <citation type="submission" date="2019-11" db="EMBL/GenBank/DDBJ databases">
        <authorList>
            <person name="Feng L."/>
        </authorList>
    </citation>
    <scope>NUCLEOTIDE SEQUENCE</scope>
    <source>
        <strain evidence="5">AundefinedLFYP135</strain>
    </source>
</reference>
<dbReference type="Pfam" id="PF04203">
    <property type="entry name" value="Sortase"/>
    <property type="match status" value="1"/>
</dbReference>
<dbReference type="EMBL" id="CACRSL010000003">
    <property type="protein sequence ID" value="VYT04508.1"/>
    <property type="molecule type" value="Genomic_DNA"/>
</dbReference>
<feature type="region of interest" description="Disordered" evidence="3">
    <location>
        <begin position="29"/>
        <end position="62"/>
    </location>
</feature>
<dbReference type="PROSITE" id="PS51257">
    <property type="entry name" value="PROKAR_LIPOPROTEIN"/>
    <property type="match status" value="1"/>
</dbReference>
<dbReference type="InterPro" id="IPR005754">
    <property type="entry name" value="Sortase"/>
</dbReference>
<protein>
    <submittedName>
        <fullName evidence="5">Sortase family protein</fullName>
    </submittedName>
</protein>
<name>A0A6N2TFY9_9FIRM</name>
<dbReference type="SUPFAM" id="SSF63817">
    <property type="entry name" value="Sortase"/>
    <property type="match status" value="1"/>
</dbReference>
<feature type="active site" description="Acyl-thioester intermediate" evidence="2">
    <location>
        <position position="235"/>
    </location>
</feature>
<accession>A0A6N2TFY9</accession>
<evidence type="ECO:0000256" key="3">
    <source>
        <dbReference type="SAM" id="MobiDB-lite"/>
    </source>
</evidence>
<dbReference type="AlphaFoldDB" id="A0A6N2TFY9"/>
<gene>
    <name evidence="5" type="ORF">AULFYP135_01416</name>
</gene>
<feature type="compositionally biased region" description="Low complexity" evidence="3">
    <location>
        <begin position="35"/>
        <end position="48"/>
    </location>
</feature>
<evidence type="ECO:0000313" key="5">
    <source>
        <dbReference type="EMBL" id="VYT04508.1"/>
    </source>
</evidence>
<proteinExistence type="predicted"/>
<dbReference type="InterPro" id="IPR009835">
    <property type="entry name" value="SrtB"/>
</dbReference>
<evidence type="ECO:0000256" key="2">
    <source>
        <dbReference type="PIRSR" id="PIRSR605754-1"/>
    </source>
</evidence>
<keyword evidence="1" id="KW-0378">Hydrolase</keyword>
<organism evidence="5">
    <name type="scientific">uncultured Anaerotruncus sp</name>
    <dbReference type="NCBI Taxonomy" id="905011"/>
    <lineage>
        <taxon>Bacteria</taxon>
        <taxon>Bacillati</taxon>
        <taxon>Bacillota</taxon>
        <taxon>Clostridia</taxon>
        <taxon>Eubacteriales</taxon>
        <taxon>Oscillospiraceae</taxon>
        <taxon>Anaerotruncus</taxon>
        <taxon>environmental samples</taxon>
    </lineage>
</organism>
<sequence>MDKKPTLKLKSLACALLAAVMVFSFAGCKDRGEPSESSSSESSSMVEEPSQDPGDPSEPEKETLDKIAAAQAQNSDVVGWLTIPNTTIDAEVLQKVGDNVYYERRDITQKYNWYGCYYADGGNTFGTRNDLTKNTIIYGHNMEDKANGLKFAQLMHYLDVDWASKNPYIYFSTPEDDMVFQVYAVFYTDTGFQYHLENPDTATFDNIIKEARLRSELNYDVDVNTGDKILTLSTCTYKFGGPSNTNQRFVVQARLLRAGEEIKDTVNVTKNPNPKAPNFN</sequence>
<evidence type="ECO:0000256" key="1">
    <source>
        <dbReference type="ARBA" id="ARBA00022801"/>
    </source>
</evidence>
<feature type="active site" description="Proton donor/acceptor" evidence="2">
    <location>
        <position position="140"/>
    </location>
</feature>
<keyword evidence="4" id="KW-0732">Signal</keyword>
<dbReference type="InterPro" id="IPR023365">
    <property type="entry name" value="Sortase_dom-sf"/>
</dbReference>
<dbReference type="GO" id="GO:0016787">
    <property type="term" value="F:hydrolase activity"/>
    <property type="evidence" value="ECO:0007669"/>
    <property type="project" value="UniProtKB-KW"/>
</dbReference>